<dbReference type="InterPro" id="IPR017896">
    <property type="entry name" value="4Fe4S_Fe-S-bd"/>
</dbReference>
<keyword evidence="5" id="KW-1185">Reference proteome</keyword>
<dbReference type="GO" id="GO:0046872">
    <property type="term" value="F:metal ion binding"/>
    <property type="evidence" value="ECO:0007669"/>
    <property type="project" value="UniProtKB-KW"/>
</dbReference>
<keyword evidence="2" id="KW-0408">Iron</keyword>
<dbReference type="STRING" id="84029.CROST_01100"/>
<protein>
    <submittedName>
        <fullName evidence="4">Epoxyqueuosine reductase</fullName>
        <ecNumber evidence="4">1.17.99.6</ecNumber>
    </submittedName>
</protein>
<evidence type="ECO:0000256" key="3">
    <source>
        <dbReference type="ARBA" id="ARBA00023014"/>
    </source>
</evidence>
<keyword evidence="4" id="KW-0560">Oxidoreductase</keyword>
<dbReference type="SUPFAM" id="SSF46548">
    <property type="entry name" value="alpha-helical ferredoxin"/>
    <property type="match status" value="1"/>
</dbReference>
<dbReference type="InterPro" id="IPR017900">
    <property type="entry name" value="4Fe4S_Fe_S_CS"/>
</dbReference>
<proteinExistence type="predicted"/>
<name>A0A1S8LPT4_9CLOT</name>
<evidence type="ECO:0000313" key="4">
    <source>
        <dbReference type="EMBL" id="URZ13629.1"/>
    </source>
</evidence>
<dbReference type="EMBL" id="CP096983">
    <property type="protein sequence ID" value="URZ13629.1"/>
    <property type="molecule type" value="Genomic_DNA"/>
</dbReference>
<dbReference type="PANTHER" id="PTHR42827">
    <property type="entry name" value="IRON-SULFUR CLUSTER-BINDING PROTEIN-RELATED"/>
    <property type="match status" value="1"/>
</dbReference>
<keyword evidence="1" id="KW-0479">Metal-binding</keyword>
<dbReference type="Pfam" id="PF13484">
    <property type="entry name" value="Fer4_16"/>
    <property type="match status" value="1"/>
</dbReference>
<evidence type="ECO:0000256" key="1">
    <source>
        <dbReference type="ARBA" id="ARBA00022723"/>
    </source>
</evidence>
<evidence type="ECO:0000256" key="2">
    <source>
        <dbReference type="ARBA" id="ARBA00023004"/>
    </source>
</evidence>
<dbReference type="PROSITE" id="PS51379">
    <property type="entry name" value="4FE4S_FER_2"/>
    <property type="match status" value="1"/>
</dbReference>
<dbReference type="RefSeq" id="WP_077835097.1">
    <property type="nucleotide sequence ID" value="NZ_CP096983.1"/>
</dbReference>
<reference evidence="4 5" key="1">
    <citation type="submission" date="2022-04" db="EMBL/GenBank/DDBJ databases">
        <title>Genome sequence of C. roseum typestrain.</title>
        <authorList>
            <person name="Poehlein A."/>
            <person name="Schoch T."/>
            <person name="Duerre P."/>
            <person name="Daniel R."/>
        </authorList>
    </citation>
    <scope>NUCLEOTIDE SEQUENCE [LARGE SCALE GENOMIC DNA]</scope>
    <source>
        <strain evidence="4 5">DSM 7320</strain>
    </source>
</reference>
<sequence length="238" mass="26427">MELLDKIKELGDIHAIDFIGVAGLTKVKNDIKEISGSLIDEYPRALSIGIVLQDSIVDLLSGSDNYENALENKIHGYDVIMNRLDNFASIVGSVIQRNGYKAMPLPASERIDSTRVCASLSHKLTARLAGFGWIGKSCLLINPKYGPRVRWTSVLTDAPFEENKEILEGKCGDCTNCAKACPSKAIIGRNYVADEPREVRLDVRRCEEHLSKRKQEGKFEICGKCMYACPFGMQKITL</sequence>
<dbReference type="Proteomes" id="UP000190951">
    <property type="component" value="Chromosome"/>
</dbReference>
<dbReference type="Gene3D" id="3.30.70.20">
    <property type="match status" value="1"/>
</dbReference>
<dbReference type="GO" id="GO:0052693">
    <property type="term" value="F:epoxyqueuosine reductase activity"/>
    <property type="evidence" value="ECO:0007669"/>
    <property type="project" value="UniProtKB-EC"/>
</dbReference>
<evidence type="ECO:0000313" key="5">
    <source>
        <dbReference type="Proteomes" id="UP000190951"/>
    </source>
</evidence>
<dbReference type="PANTHER" id="PTHR42827:SF1">
    <property type="entry name" value="IRON-SULFUR CLUSTER-BINDING PROTEIN"/>
    <property type="match status" value="1"/>
</dbReference>
<keyword evidence="3" id="KW-0411">Iron-sulfur</keyword>
<dbReference type="AlphaFoldDB" id="A0A1S8LPT4"/>
<organism evidence="4 5">
    <name type="scientific">Clostridium felsineum</name>
    <dbReference type="NCBI Taxonomy" id="36839"/>
    <lineage>
        <taxon>Bacteria</taxon>
        <taxon>Bacillati</taxon>
        <taxon>Bacillota</taxon>
        <taxon>Clostridia</taxon>
        <taxon>Eubacteriales</taxon>
        <taxon>Clostridiaceae</taxon>
        <taxon>Clostridium</taxon>
    </lineage>
</organism>
<accession>A0A1S8LPT4</accession>
<gene>
    <name evidence="4" type="primary">queG_1</name>
    <name evidence="4" type="ORF">CROST_043950</name>
</gene>
<dbReference type="EC" id="1.17.99.6" evidence="4"/>
<dbReference type="GO" id="GO:0051536">
    <property type="term" value="F:iron-sulfur cluster binding"/>
    <property type="evidence" value="ECO:0007669"/>
    <property type="project" value="UniProtKB-KW"/>
</dbReference>
<dbReference type="KEGG" id="crw:CROST_043950"/>
<dbReference type="PROSITE" id="PS00198">
    <property type="entry name" value="4FE4S_FER_1"/>
    <property type="match status" value="1"/>
</dbReference>